<dbReference type="PANTHER" id="PTHR14273:SF0">
    <property type="entry name" value="LYR MOTIF-CONTAINING PROTEIN 1"/>
    <property type="match status" value="1"/>
</dbReference>
<dbReference type="OrthoDB" id="275715at2759"/>
<dbReference type="VEuPathDB" id="AmoebaDB:ACA1_234750"/>
<dbReference type="RefSeq" id="XP_004341071.1">
    <property type="nucleotide sequence ID" value="XM_004341023.1"/>
</dbReference>
<reference evidence="4 5" key="1">
    <citation type="journal article" date="2013" name="Genome Biol.">
        <title>Genome of Acanthamoeba castellanii highlights extensive lateral gene transfer and early evolution of tyrosine kinase signaling.</title>
        <authorList>
            <person name="Clarke M."/>
            <person name="Lohan A.J."/>
            <person name="Liu B."/>
            <person name="Lagkouvardos I."/>
            <person name="Roy S."/>
            <person name="Zafar N."/>
            <person name="Bertelli C."/>
            <person name="Schilde C."/>
            <person name="Kianianmomeni A."/>
            <person name="Burglin T.R."/>
            <person name="Frech C."/>
            <person name="Turcotte B."/>
            <person name="Kopec K.O."/>
            <person name="Synnott J.M."/>
            <person name="Choo C."/>
            <person name="Paponov I."/>
            <person name="Finkler A."/>
            <person name="Soon Heng Tan C."/>
            <person name="Hutchins A.P."/>
            <person name="Weinmeier T."/>
            <person name="Rattei T."/>
            <person name="Chu J.S."/>
            <person name="Gimenez G."/>
            <person name="Irimia M."/>
            <person name="Rigden D.J."/>
            <person name="Fitzpatrick D.A."/>
            <person name="Lorenzo-Morales J."/>
            <person name="Bateman A."/>
            <person name="Chiu C.H."/>
            <person name="Tang P."/>
            <person name="Hegemann P."/>
            <person name="Fromm H."/>
            <person name="Raoult D."/>
            <person name="Greub G."/>
            <person name="Miranda-Saavedra D."/>
            <person name="Chen N."/>
            <person name="Nash P."/>
            <person name="Ginger M.L."/>
            <person name="Horn M."/>
            <person name="Schaap P."/>
            <person name="Caler L."/>
            <person name="Loftus B."/>
        </authorList>
    </citation>
    <scope>NUCLEOTIDE SEQUENCE [LARGE SCALE GENOMIC DNA]</scope>
    <source>
        <strain evidence="4 5">Neff</strain>
    </source>
</reference>
<feature type="domain" description="Complex 1 LYR protein" evidence="3">
    <location>
        <begin position="16"/>
        <end position="75"/>
    </location>
</feature>
<dbReference type="InterPro" id="IPR040330">
    <property type="entry name" value="LYRM1"/>
</dbReference>
<proteinExistence type="inferred from homology"/>
<keyword evidence="5" id="KW-1185">Reference proteome</keyword>
<dbReference type="EMBL" id="KB007939">
    <property type="protein sequence ID" value="ELR19007.1"/>
    <property type="molecule type" value="Genomic_DNA"/>
</dbReference>
<evidence type="ECO:0000256" key="2">
    <source>
        <dbReference type="SAM" id="MobiDB-lite"/>
    </source>
</evidence>
<dbReference type="PANTHER" id="PTHR14273">
    <property type="entry name" value="LYR MOTIF-CONTAINING PROTEIN 1"/>
    <property type="match status" value="1"/>
</dbReference>
<protein>
    <submittedName>
        <fullName evidence="4">LYR motifcontaining protein 1, putative</fullName>
    </submittedName>
</protein>
<dbReference type="InterPro" id="IPR008011">
    <property type="entry name" value="Complex1_LYR_dom"/>
</dbReference>
<dbReference type="GO" id="GO:0005739">
    <property type="term" value="C:mitochondrion"/>
    <property type="evidence" value="ECO:0007669"/>
    <property type="project" value="TreeGrafter"/>
</dbReference>
<organism evidence="4 5">
    <name type="scientific">Acanthamoeba castellanii (strain ATCC 30010 / Neff)</name>
    <dbReference type="NCBI Taxonomy" id="1257118"/>
    <lineage>
        <taxon>Eukaryota</taxon>
        <taxon>Amoebozoa</taxon>
        <taxon>Discosea</taxon>
        <taxon>Longamoebia</taxon>
        <taxon>Centramoebida</taxon>
        <taxon>Acanthamoebidae</taxon>
        <taxon>Acanthamoeba</taxon>
    </lineage>
</organism>
<evidence type="ECO:0000259" key="3">
    <source>
        <dbReference type="Pfam" id="PF05347"/>
    </source>
</evidence>
<comment type="similarity">
    <text evidence="1">Belongs to the complex I LYR family.</text>
</comment>
<dbReference type="AlphaFoldDB" id="L8H1B2"/>
<dbReference type="GeneID" id="14919777"/>
<dbReference type="InterPro" id="IPR045294">
    <property type="entry name" value="Complex1_LYR_LYRM1"/>
</dbReference>
<feature type="region of interest" description="Disordered" evidence="2">
    <location>
        <begin position="84"/>
        <end position="125"/>
    </location>
</feature>
<gene>
    <name evidence="4" type="ORF">ACA1_234750</name>
</gene>
<evidence type="ECO:0000313" key="5">
    <source>
        <dbReference type="Proteomes" id="UP000011083"/>
    </source>
</evidence>
<dbReference type="CDD" id="cd20261">
    <property type="entry name" value="Complex1_LYR_LYRM1"/>
    <property type="match status" value="1"/>
</dbReference>
<evidence type="ECO:0000313" key="4">
    <source>
        <dbReference type="EMBL" id="ELR19007.1"/>
    </source>
</evidence>
<dbReference type="KEGG" id="acan:ACA1_234750"/>
<sequence>MKRSAAMMGGASSRAAVRDLYKRVVRLGNTWEARNPAQTPKEREYILEEARTLFHQHMYETDPQEVQRLLQEAEGRVEIAEHYGIPYQRTSNLPPGTSADDYRRGQISFGEAPRYHTPSHPLFDD</sequence>
<dbReference type="Pfam" id="PF05347">
    <property type="entry name" value="Complex1_LYR"/>
    <property type="match status" value="1"/>
</dbReference>
<dbReference type="Proteomes" id="UP000011083">
    <property type="component" value="Unassembled WGS sequence"/>
</dbReference>
<evidence type="ECO:0000256" key="1">
    <source>
        <dbReference type="ARBA" id="ARBA00009508"/>
    </source>
</evidence>
<accession>L8H1B2</accession>
<name>L8H1B2_ACACF</name>